<dbReference type="Proteomes" id="UP000593574">
    <property type="component" value="Unassembled WGS sequence"/>
</dbReference>
<dbReference type="Gene3D" id="1.20.1280.50">
    <property type="match status" value="1"/>
</dbReference>
<organism evidence="2 3">
    <name type="scientific">Gossypium laxum</name>
    <dbReference type="NCBI Taxonomy" id="34288"/>
    <lineage>
        <taxon>Eukaryota</taxon>
        <taxon>Viridiplantae</taxon>
        <taxon>Streptophyta</taxon>
        <taxon>Embryophyta</taxon>
        <taxon>Tracheophyta</taxon>
        <taxon>Spermatophyta</taxon>
        <taxon>Magnoliopsida</taxon>
        <taxon>eudicotyledons</taxon>
        <taxon>Gunneridae</taxon>
        <taxon>Pentapetalae</taxon>
        <taxon>rosids</taxon>
        <taxon>malvids</taxon>
        <taxon>Malvales</taxon>
        <taxon>Malvaceae</taxon>
        <taxon>Malvoideae</taxon>
        <taxon>Gossypium</taxon>
    </lineage>
</organism>
<dbReference type="SUPFAM" id="SSF81383">
    <property type="entry name" value="F-box domain"/>
    <property type="match status" value="1"/>
</dbReference>
<feature type="domain" description="F-box" evidence="1">
    <location>
        <begin position="19"/>
        <end position="70"/>
    </location>
</feature>
<dbReference type="Pfam" id="PF03478">
    <property type="entry name" value="Beta-prop_KIB1-4"/>
    <property type="match status" value="1"/>
</dbReference>
<protein>
    <recommendedName>
        <fullName evidence="1">F-box domain-containing protein</fullName>
    </recommendedName>
</protein>
<proteinExistence type="predicted"/>
<evidence type="ECO:0000313" key="3">
    <source>
        <dbReference type="Proteomes" id="UP000593574"/>
    </source>
</evidence>
<dbReference type="InterPro" id="IPR001810">
    <property type="entry name" value="F-box_dom"/>
</dbReference>
<dbReference type="InterPro" id="IPR005174">
    <property type="entry name" value="KIB1-4_b-propeller"/>
</dbReference>
<evidence type="ECO:0000259" key="1">
    <source>
        <dbReference type="PROSITE" id="PS50181"/>
    </source>
</evidence>
<gene>
    <name evidence="2" type="ORF">Golax_009361</name>
</gene>
<dbReference type="PROSITE" id="PS50181">
    <property type="entry name" value="FBOX"/>
    <property type="match status" value="1"/>
</dbReference>
<dbReference type="EMBL" id="JABEZV010000009">
    <property type="protein sequence ID" value="MBA0721857.1"/>
    <property type="molecule type" value="Genomic_DNA"/>
</dbReference>
<dbReference type="AlphaFoldDB" id="A0A7J9ACT3"/>
<dbReference type="InterPro" id="IPR036047">
    <property type="entry name" value="F-box-like_dom_sf"/>
</dbReference>
<feature type="non-terminal residue" evidence="2">
    <location>
        <position position="1"/>
    </location>
</feature>
<dbReference type="PANTHER" id="PTHR45463">
    <property type="entry name" value="OS09G0392200 PROTEIN"/>
    <property type="match status" value="1"/>
</dbReference>
<dbReference type="SMART" id="SM00256">
    <property type="entry name" value="FBOX"/>
    <property type="match status" value="1"/>
</dbReference>
<name>A0A7J9ACT3_9ROSI</name>
<reference evidence="2 3" key="1">
    <citation type="journal article" date="2019" name="Genome Biol. Evol.">
        <title>Insights into the evolution of the New World diploid cottons (Gossypium, subgenus Houzingenia) based on genome sequencing.</title>
        <authorList>
            <person name="Grover C.E."/>
            <person name="Arick M.A. 2nd"/>
            <person name="Thrash A."/>
            <person name="Conover J.L."/>
            <person name="Sanders W.S."/>
            <person name="Peterson D.G."/>
            <person name="Frelichowski J.E."/>
            <person name="Scheffler J.A."/>
            <person name="Scheffler B.E."/>
            <person name="Wendel J.F."/>
        </authorList>
    </citation>
    <scope>NUCLEOTIDE SEQUENCE [LARGE SCALE GENOMIC DNA]</scope>
    <source>
        <strain evidence="2">4</strain>
        <tissue evidence="2">Leaf</tissue>
    </source>
</reference>
<dbReference type="Pfam" id="PF00646">
    <property type="entry name" value="F-box"/>
    <property type="match status" value="1"/>
</dbReference>
<evidence type="ECO:0000313" key="2">
    <source>
        <dbReference type="EMBL" id="MBA0721857.1"/>
    </source>
</evidence>
<sequence>MVTGDERTASEDGKGRLELQTWSDLPLELLELILSNLTFEDNVRASVVCKRWHKVAISVRVMNQSPWLMYIPKSGCLYEFYDPSERKIHSLELPELRGCRVCYTKQGWLLLYRRRNHLVFFFNPFTRETINLPSYELAYEIMAFSCAPTSTNCVVFSIKHVHPTVVAISTCHPGASEWTIVNHRNRLPFVSSIWDKPVFCSGLFYCLSLTGWLGVYDPGRRYWKVLAVPPPRCPENFFVKNWWKGKFMTEHNGDLLVVYTSQNKSPMIYKLYRSELAWKEMESLRGVTIFASFLSSLSGANLPGIMRNNTIPVNSSMTGESNLPLRTYGSSHPAMPYPLSERSDLLSDVHSGLSLGDFGACINGGVGSSTQ</sequence>
<comment type="caution">
    <text evidence="2">The sequence shown here is derived from an EMBL/GenBank/DDBJ whole genome shotgun (WGS) entry which is preliminary data.</text>
</comment>
<dbReference type="PANTHER" id="PTHR45463:SF4">
    <property type="entry name" value="REGULATION PROTEIN, PUTATIVE-RELATED"/>
    <property type="match status" value="1"/>
</dbReference>
<keyword evidence="3" id="KW-1185">Reference proteome</keyword>
<accession>A0A7J9ACT3</accession>